<dbReference type="EMBL" id="CP089982">
    <property type="protein sequence ID" value="WXA94392.1"/>
    <property type="molecule type" value="Genomic_DNA"/>
</dbReference>
<reference evidence="2 3" key="1">
    <citation type="submission" date="2021-12" db="EMBL/GenBank/DDBJ databases">
        <title>Discovery of the Pendulisporaceae a myxobacterial family with distinct sporulation behavior and unique specialized metabolism.</title>
        <authorList>
            <person name="Garcia R."/>
            <person name="Popoff A."/>
            <person name="Bader C.D."/>
            <person name="Loehr J."/>
            <person name="Walesch S."/>
            <person name="Walt C."/>
            <person name="Boldt J."/>
            <person name="Bunk B."/>
            <person name="Haeckl F.J.F.P.J."/>
            <person name="Gunesch A.P."/>
            <person name="Birkelbach J."/>
            <person name="Nuebel U."/>
            <person name="Pietschmann T."/>
            <person name="Bach T."/>
            <person name="Mueller R."/>
        </authorList>
    </citation>
    <scope>NUCLEOTIDE SEQUENCE [LARGE SCALE GENOMIC DNA]</scope>
    <source>
        <strain evidence="2 3">MSr12523</strain>
    </source>
</reference>
<dbReference type="PANTHER" id="PTHR36842">
    <property type="entry name" value="PROTEIN TOLB HOMOLOG"/>
    <property type="match status" value="1"/>
</dbReference>
<evidence type="ECO:0000313" key="2">
    <source>
        <dbReference type="EMBL" id="WXA94392.1"/>
    </source>
</evidence>
<evidence type="ECO:0000313" key="3">
    <source>
        <dbReference type="Proteomes" id="UP001379533"/>
    </source>
</evidence>
<evidence type="ECO:0000256" key="1">
    <source>
        <dbReference type="ARBA" id="ARBA00009820"/>
    </source>
</evidence>
<comment type="similarity">
    <text evidence="1">Belongs to the TolB family.</text>
</comment>
<keyword evidence="3" id="KW-1185">Reference proteome</keyword>
<dbReference type="Pfam" id="PF07676">
    <property type="entry name" value="PD40"/>
    <property type="match status" value="4"/>
</dbReference>
<dbReference type="PANTHER" id="PTHR36842:SF1">
    <property type="entry name" value="PROTEIN TOLB"/>
    <property type="match status" value="1"/>
</dbReference>
<name>A0ABZ2K6S7_9BACT</name>
<gene>
    <name evidence="2" type="ORF">LZC95_49100</name>
</gene>
<organism evidence="2 3">
    <name type="scientific">Pendulispora brunnea</name>
    <dbReference type="NCBI Taxonomy" id="2905690"/>
    <lineage>
        <taxon>Bacteria</taxon>
        <taxon>Pseudomonadati</taxon>
        <taxon>Myxococcota</taxon>
        <taxon>Myxococcia</taxon>
        <taxon>Myxococcales</taxon>
        <taxon>Sorangiineae</taxon>
        <taxon>Pendulisporaceae</taxon>
        <taxon>Pendulispora</taxon>
    </lineage>
</organism>
<dbReference type="Gene3D" id="2.120.10.30">
    <property type="entry name" value="TolB, C-terminal domain"/>
    <property type="match status" value="1"/>
</dbReference>
<dbReference type="InterPro" id="IPR011659">
    <property type="entry name" value="WD40"/>
</dbReference>
<sequence length="294" mass="32180">MMRILTAFCACLLACGEEPKRVVLDGEPELAFPNVVTTENSEVKLTFSPDGQRMLWGSTDRTGGPGAWDIWEIVRTPGGWSPPHLVSFNAPQNDFDPSFAPDGSGVYFFSNRPGGLGGDDVYFVPVREGAYGEAVNLGPNVNSTGDEWGPVLSPDGERLVFASDGRGGKGKHDLFVSVRSDTSSQAWAVAENLGPAINSELDDFDAAFLYDGRTLVFASERRGADQVDLHVSSPVRGRYPEPTWLGNTINSTETWDFGAAVNPREPGVLYFNSYRPPHVLGRGDIYRVRYRLER</sequence>
<dbReference type="RefSeq" id="WP_394844998.1">
    <property type="nucleotide sequence ID" value="NZ_CP089982.1"/>
</dbReference>
<proteinExistence type="inferred from homology"/>
<dbReference type="InterPro" id="IPR011042">
    <property type="entry name" value="6-blade_b-propeller_TolB-like"/>
</dbReference>
<accession>A0ABZ2K6S7</accession>
<dbReference type="SUPFAM" id="SSF82171">
    <property type="entry name" value="DPP6 N-terminal domain-like"/>
    <property type="match status" value="1"/>
</dbReference>
<dbReference type="Proteomes" id="UP001379533">
    <property type="component" value="Chromosome"/>
</dbReference>
<protein>
    <submittedName>
        <fullName evidence="2">Uncharacterized protein</fullName>
    </submittedName>
</protein>